<name>X0W0N8_9ZZZZ</name>
<gene>
    <name evidence="1" type="ORF">S01H1_54558</name>
</gene>
<proteinExistence type="predicted"/>
<dbReference type="AlphaFoldDB" id="X0W0N8"/>
<dbReference type="EMBL" id="BARS01035412">
    <property type="protein sequence ID" value="GAG18223.1"/>
    <property type="molecule type" value="Genomic_DNA"/>
</dbReference>
<accession>X0W0N8</accession>
<comment type="caution">
    <text evidence="1">The sequence shown here is derived from an EMBL/GenBank/DDBJ whole genome shotgun (WGS) entry which is preliminary data.</text>
</comment>
<protein>
    <submittedName>
        <fullName evidence="1">Uncharacterized protein</fullName>
    </submittedName>
</protein>
<reference evidence="1" key="1">
    <citation type="journal article" date="2014" name="Front. Microbiol.">
        <title>High frequency of phylogenetically diverse reductive dehalogenase-homologous genes in deep subseafloor sedimentary metagenomes.</title>
        <authorList>
            <person name="Kawai M."/>
            <person name="Futagami T."/>
            <person name="Toyoda A."/>
            <person name="Takaki Y."/>
            <person name="Nishi S."/>
            <person name="Hori S."/>
            <person name="Arai W."/>
            <person name="Tsubouchi T."/>
            <person name="Morono Y."/>
            <person name="Uchiyama I."/>
            <person name="Ito T."/>
            <person name="Fujiyama A."/>
            <person name="Inagaki F."/>
            <person name="Takami H."/>
        </authorList>
    </citation>
    <scope>NUCLEOTIDE SEQUENCE</scope>
    <source>
        <strain evidence="1">Expedition CK06-06</strain>
    </source>
</reference>
<sequence>MLKLKGTIHEEGKHWLIELPSIEIMTQGTSKSDAFLMLNDCMATLLDEPVKYGVIPIDAGNFKISFPQTSNIVRLVFDRLRQSSLCHNAKERAEQEKS</sequence>
<evidence type="ECO:0000313" key="1">
    <source>
        <dbReference type="EMBL" id="GAG18223.1"/>
    </source>
</evidence>
<organism evidence="1">
    <name type="scientific">marine sediment metagenome</name>
    <dbReference type="NCBI Taxonomy" id="412755"/>
    <lineage>
        <taxon>unclassified sequences</taxon>
        <taxon>metagenomes</taxon>
        <taxon>ecological metagenomes</taxon>
    </lineage>
</organism>